<dbReference type="Proteomes" id="UP001500604">
    <property type="component" value="Unassembled WGS sequence"/>
</dbReference>
<organism evidence="2 3">
    <name type="scientific">Kistimonas scapharcae</name>
    <dbReference type="NCBI Taxonomy" id="1036133"/>
    <lineage>
        <taxon>Bacteria</taxon>
        <taxon>Pseudomonadati</taxon>
        <taxon>Pseudomonadota</taxon>
        <taxon>Gammaproteobacteria</taxon>
        <taxon>Oceanospirillales</taxon>
        <taxon>Endozoicomonadaceae</taxon>
        <taxon>Kistimonas</taxon>
    </lineage>
</organism>
<proteinExistence type="predicted"/>
<dbReference type="InterPro" id="IPR004843">
    <property type="entry name" value="Calcineurin-like_PHP"/>
</dbReference>
<dbReference type="Gene3D" id="3.60.21.10">
    <property type="match status" value="1"/>
</dbReference>
<comment type="caution">
    <text evidence="2">The sequence shown here is derived from an EMBL/GenBank/DDBJ whole genome shotgun (WGS) entry which is preliminary data.</text>
</comment>
<dbReference type="RefSeq" id="WP_345195662.1">
    <property type="nucleotide sequence ID" value="NZ_BAABFL010000263.1"/>
</dbReference>
<evidence type="ECO:0000313" key="3">
    <source>
        <dbReference type="Proteomes" id="UP001500604"/>
    </source>
</evidence>
<dbReference type="PANTHER" id="PTHR37844:SF2">
    <property type="entry name" value="SER_THR PROTEIN PHOSPHATASE SUPERFAMILY (AFU_ORTHOLOGUE AFUA_1G14840)"/>
    <property type="match status" value="1"/>
</dbReference>
<accession>A0ABP8V0T3</accession>
<evidence type="ECO:0000313" key="2">
    <source>
        <dbReference type="EMBL" id="GAA4649695.1"/>
    </source>
</evidence>
<dbReference type="InterPro" id="IPR029052">
    <property type="entry name" value="Metallo-depent_PP-like"/>
</dbReference>
<protein>
    <recommendedName>
        <fullName evidence="1">Calcineurin-like phosphoesterase domain-containing protein</fullName>
    </recommendedName>
</protein>
<dbReference type="EMBL" id="BAABFL010000263">
    <property type="protein sequence ID" value="GAA4649695.1"/>
    <property type="molecule type" value="Genomic_DNA"/>
</dbReference>
<sequence length="126" mass="14760">MKIHVLSDLHLEHFMHSIRFMPCNELSVDLVILAGDIGEGVEGIERTKQWYPDTPILYVPGNHEYYGHELYSINQDMDEFCRDSRVTLLNPGIIEIQDTVFIGCTLWCQHRFKMSTFHRSKMTCVR</sequence>
<dbReference type="SUPFAM" id="SSF56300">
    <property type="entry name" value="Metallo-dependent phosphatases"/>
    <property type="match status" value="1"/>
</dbReference>
<reference evidence="3" key="1">
    <citation type="journal article" date="2019" name="Int. J. Syst. Evol. Microbiol.">
        <title>The Global Catalogue of Microorganisms (GCM) 10K type strain sequencing project: providing services to taxonomists for standard genome sequencing and annotation.</title>
        <authorList>
            <consortium name="The Broad Institute Genomics Platform"/>
            <consortium name="The Broad Institute Genome Sequencing Center for Infectious Disease"/>
            <person name="Wu L."/>
            <person name="Ma J."/>
        </authorList>
    </citation>
    <scope>NUCLEOTIDE SEQUENCE [LARGE SCALE GENOMIC DNA]</scope>
    <source>
        <strain evidence="3">JCM 17805</strain>
    </source>
</reference>
<feature type="domain" description="Calcineurin-like phosphoesterase" evidence="1">
    <location>
        <begin position="1"/>
        <end position="80"/>
    </location>
</feature>
<name>A0ABP8V0T3_9GAMM</name>
<keyword evidence="3" id="KW-1185">Reference proteome</keyword>
<dbReference type="PANTHER" id="PTHR37844">
    <property type="entry name" value="SER/THR PROTEIN PHOSPHATASE SUPERFAMILY (AFU_ORTHOLOGUE AFUA_1G14840)"/>
    <property type="match status" value="1"/>
</dbReference>
<evidence type="ECO:0000259" key="1">
    <source>
        <dbReference type="Pfam" id="PF00149"/>
    </source>
</evidence>
<dbReference type="Pfam" id="PF00149">
    <property type="entry name" value="Metallophos"/>
    <property type="match status" value="1"/>
</dbReference>
<gene>
    <name evidence="2" type="ORF">GCM10023116_19740</name>
</gene>